<feature type="transmembrane region" description="Helical" evidence="1">
    <location>
        <begin position="6"/>
        <end position="30"/>
    </location>
</feature>
<evidence type="ECO:0008006" key="4">
    <source>
        <dbReference type="Google" id="ProtNLM"/>
    </source>
</evidence>
<reference evidence="2 3" key="1">
    <citation type="submission" date="2021-01" db="EMBL/GenBank/DDBJ databases">
        <title>Genomic Encyclopedia of Type Strains, Phase IV (KMG-IV): sequencing the most valuable type-strain genomes for metagenomic binning, comparative biology and taxonomic classification.</title>
        <authorList>
            <person name="Goeker M."/>
        </authorList>
    </citation>
    <scope>NUCLEOTIDE SEQUENCE [LARGE SCALE GENOMIC DNA]</scope>
    <source>
        <strain evidence="2 3">DSM 28236</strain>
    </source>
</reference>
<sequence length="128" mass="15119">MKKRKIKIIILSSIGTVLIIIAAIIGWFLLKDYMEEKEIKETTKEQLEQRFHRRVTVTNVDKRWTENGSMYDVKVKLQGINGTFEIEGYTGEFYNLWRYEVIDDIWSKQFAQEVKGLLKNMTLGKLII</sequence>
<evidence type="ECO:0000256" key="1">
    <source>
        <dbReference type="SAM" id="Phobius"/>
    </source>
</evidence>
<keyword evidence="1" id="KW-0812">Transmembrane</keyword>
<dbReference type="EMBL" id="JAFBER010000009">
    <property type="protein sequence ID" value="MBM7645468.1"/>
    <property type="molecule type" value="Genomic_DNA"/>
</dbReference>
<dbReference type="Proteomes" id="UP000808914">
    <property type="component" value="Unassembled WGS sequence"/>
</dbReference>
<name>A0ABS2PZJ1_9BACL</name>
<dbReference type="RefSeq" id="WP_205003409.1">
    <property type="nucleotide sequence ID" value="NZ_JAFBER010000009.1"/>
</dbReference>
<accession>A0ABS2PZJ1</accession>
<gene>
    <name evidence="2" type="ORF">JOD45_001679</name>
</gene>
<protein>
    <recommendedName>
        <fullName evidence="4">DUF1433 domain-containing protein</fullName>
    </recommendedName>
</protein>
<keyword evidence="3" id="KW-1185">Reference proteome</keyword>
<proteinExistence type="predicted"/>
<comment type="caution">
    <text evidence="2">The sequence shown here is derived from an EMBL/GenBank/DDBJ whole genome shotgun (WGS) entry which is preliminary data.</text>
</comment>
<organism evidence="2 3">
    <name type="scientific">Scopulibacillus daqui</name>
    <dbReference type="NCBI Taxonomy" id="1469162"/>
    <lineage>
        <taxon>Bacteria</taxon>
        <taxon>Bacillati</taxon>
        <taxon>Bacillota</taxon>
        <taxon>Bacilli</taxon>
        <taxon>Bacillales</taxon>
        <taxon>Sporolactobacillaceae</taxon>
        <taxon>Scopulibacillus</taxon>
    </lineage>
</organism>
<evidence type="ECO:0000313" key="3">
    <source>
        <dbReference type="Proteomes" id="UP000808914"/>
    </source>
</evidence>
<evidence type="ECO:0000313" key="2">
    <source>
        <dbReference type="EMBL" id="MBM7645468.1"/>
    </source>
</evidence>
<keyword evidence="1" id="KW-0472">Membrane</keyword>
<keyword evidence="1" id="KW-1133">Transmembrane helix</keyword>